<dbReference type="AlphaFoldDB" id="X0TP12"/>
<feature type="non-terminal residue" evidence="2">
    <location>
        <position position="46"/>
    </location>
</feature>
<reference evidence="2" key="1">
    <citation type="journal article" date="2014" name="Front. Microbiol.">
        <title>High frequency of phylogenetically diverse reductive dehalogenase-homologous genes in deep subseafloor sedimentary metagenomes.</title>
        <authorList>
            <person name="Kawai M."/>
            <person name="Futagami T."/>
            <person name="Toyoda A."/>
            <person name="Takaki Y."/>
            <person name="Nishi S."/>
            <person name="Hori S."/>
            <person name="Arai W."/>
            <person name="Tsubouchi T."/>
            <person name="Morono Y."/>
            <person name="Uchiyama I."/>
            <person name="Ito T."/>
            <person name="Fujiyama A."/>
            <person name="Inagaki F."/>
            <person name="Takami H."/>
        </authorList>
    </citation>
    <scope>NUCLEOTIDE SEQUENCE</scope>
    <source>
        <strain evidence="2">Expedition CK06-06</strain>
    </source>
</reference>
<evidence type="ECO:0000313" key="2">
    <source>
        <dbReference type="EMBL" id="GAF88966.1"/>
    </source>
</evidence>
<accession>X0TP12</accession>
<name>X0TP12_9ZZZZ</name>
<proteinExistence type="predicted"/>
<feature type="region of interest" description="Disordered" evidence="1">
    <location>
        <begin position="21"/>
        <end position="46"/>
    </location>
</feature>
<organism evidence="2">
    <name type="scientific">marine sediment metagenome</name>
    <dbReference type="NCBI Taxonomy" id="412755"/>
    <lineage>
        <taxon>unclassified sequences</taxon>
        <taxon>metagenomes</taxon>
        <taxon>ecological metagenomes</taxon>
    </lineage>
</organism>
<dbReference type="EMBL" id="BARS01010033">
    <property type="protein sequence ID" value="GAF88966.1"/>
    <property type="molecule type" value="Genomic_DNA"/>
</dbReference>
<evidence type="ECO:0000256" key="1">
    <source>
        <dbReference type="SAM" id="MobiDB-lite"/>
    </source>
</evidence>
<comment type="caution">
    <text evidence="2">The sequence shown here is derived from an EMBL/GenBank/DDBJ whole genome shotgun (WGS) entry which is preliminary data.</text>
</comment>
<gene>
    <name evidence="2" type="ORF">S01H1_18719</name>
</gene>
<sequence length="46" mass="5317">MIESKFSVNDNNCLSKTKEIVKKDLKPKSNPKKKSYKKLMSELTKS</sequence>
<protein>
    <submittedName>
        <fullName evidence="2">Uncharacterized protein</fullName>
    </submittedName>
</protein>